<organism evidence="1 2">
    <name type="scientific">Candidatus Nomurabacteria bacterium RIFCSPLOWO2_01_FULL_40_15</name>
    <dbReference type="NCBI Taxonomy" id="1801772"/>
    <lineage>
        <taxon>Bacteria</taxon>
        <taxon>Candidatus Nomuraibacteriota</taxon>
    </lineage>
</organism>
<gene>
    <name evidence="1" type="ORF">A2911_02700</name>
</gene>
<comment type="caution">
    <text evidence="1">The sequence shown here is derived from an EMBL/GenBank/DDBJ whole genome shotgun (WGS) entry which is preliminary data.</text>
</comment>
<reference evidence="1 2" key="1">
    <citation type="journal article" date="2016" name="Nat. Commun.">
        <title>Thousands of microbial genomes shed light on interconnected biogeochemical processes in an aquifer system.</title>
        <authorList>
            <person name="Anantharaman K."/>
            <person name="Brown C.T."/>
            <person name="Hug L.A."/>
            <person name="Sharon I."/>
            <person name="Castelle C.J."/>
            <person name="Probst A.J."/>
            <person name="Thomas B.C."/>
            <person name="Singh A."/>
            <person name="Wilkins M.J."/>
            <person name="Karaoz U."/>
            <person name="Brodie E.L."/>
            <person name="Williams K.H."/>
            <person name="Hubbard S.S."/>
            <person name="Banfield J.F."/>
        </authorList>
    </citation>
    <scope>NUCLEOTIDE SEQUENCE [LARGE SCALE GENOMIC DNA]</scope>
</reference>
<accession>A0A1F6X699</accession>
<sequence>MESFKKNPEENRLNPAILRQLIEKSDDLSATNVVRRVLDALGAGNHAKALAILKWEADKTLQSEEIYNYFRTFLDNK</sequence>
<name>A0A1F6X699_9BACT</name>
<dbReference type="Proteomes" id="UP000176814">
    <property type="component" value="Unassembled WGS sequence"/>
</dbReference>
<dbReference type="AlphaFoldDB" id="A0A1F6X699"/>
<evidence type="ECO:0000313" key="2">
    <source>
        <dbReference type="Proteomes" id="UP000176814"/>
    </source>
</evidence>
<proteinExistence type="predicted"/>
<protein>
    <submittedName>
        <fullName evidence="1">Uncharacterized protein</fullName>
    </submittedName>
</protein>
<dbReference type="EMBL" id="MFUW01000027">
    <property type="protein sequence ID" value="OGI89684.1"/>
    <property type="molecule type" value="Genomic_DNA"/>
</dbReference>
<evidence type="ECO:0000313" key="1">
    <source>
        <dbReference type="EMBL" id="OGI89684.1"/>
    </source>
</evidence>